<feature type="region of interest" description="Disordered" evidence="1">
    <location>
        <begin position="61"/>
        <end position="80"/>
    </location>
</feature>
<dbReference type="RefSeq" id="WP_275843925.1">
    <property type="nucleotide sequence ID" value="NZ_CP135996.1"/>
</dbReference>
<feature type="compositionally biased region" description="Polar residues" evidence="1">
    <location>
        <begin position="66"/>
        <end position="80"/>
    </location>
</feature>
<dbReference type="KEGG" id="carl:PXC00_08525"/>
<name>A0AA97D913_9FIRM</name>
<keyword evidence="3" id="KW-0966">Cell projection</keyword>
<reference evidence="3" key="2">
    <citation type="submission" date="2024-06" db="EMBL/GenBank/DDBJ databases">
        <title>Caproicibacterium argilliputei sp. nov, a novel caproic acid producing anaerobic bacterium isolated from pit mud.</title>
        <authorList>
            <person name="Xia S."/>
        </authorList>
    </citation>
    <scope>NUCLEOTIDE SEQUENCE</scope>
    <source>
        <strain evidence="3">ZCY20-5</strain>
    </source>
</reference>
<dbReference type="EMBL" id="CP135996">
    <property type="protein sequence ID" value="WOC31270.1"/>
    <property type="molecule type" value="Genomic_DNA"/>
</dbReference>
<dbReference type="CDD" id="cd17470">
    <property type="entry name" value="T3SS_Flik_C"/>
    <property type="match status" value="1"/>
</dbReference>
<accession>A0AA97D913</accession>
<dbReference type="InterPro" id="IPR021136">
    <property type="entry name" value="Flagellar_hook_control-like_C"/>
</dbReference>
<keyword evidence="3" id="KW-0282">Flagellum</keyword>
<keyword evidence="4" id="KW-1185">Reference proteome</keyword>
<proteinExistence type="predicted"/>
<sequence>MQTTTQVQRDAVPVSKLRNTGKSGKQGTSVSTAVQNGDAFAAIFEMMAQTLQQGNTQLLSAAGSEKGSTGEVQQTGGSQKADSNSLMQQLAGAMLAQYPQLAAFLQADDTQAQQMLTALQLPANAQQALLSLRQTLLSSLQQQTTAASTTTDAGTVLTQQVAAQSAQQTAESSQAETAQQSTKTNSGTNTAQEIVSGKETQAGEQSGTTLLRADQFVQNVREAKKLMNNSQQKSGRTASTDSVDVDALQTHAQSARPLMDAASLKAANQTLPQATDLSAQIKKGVAENLLNGKQEFVIKLKPEGLGEITVKLTEKAGEATTLHLLTDNADTARLINSDLGTLKEAMRPLQVVVESAQSQQTGSGTQQQAAQQQTAQQQFNASSRHSGSHHSYYGFNGSAEETEADASAAEILQDDSLLNSYI</sequence>
<dbReference type="InterPro" id="IPR038610">
    <property type="entry name" value="FliK-like_C_sf"/>
</dbReference>
<evidence type="ECO:0000256" key="1">
    <source>
        <dbReference type="SAM" id="MobiDB-lite"/>
    </source>
</evidence>
<dbReference type="AlphaFoldDB" id="A0AA97D913"/>
<evidence type="ECO:0000313" key="3">
    <source>
        <dbReference type="EMBL" id="WOC31270.1"/>
    </source>
</evidence>
<feature type="domain" description="Flagellar hook-length control protein-like C-terminal" evidence="2">
    <location>
        <begin position="284"/>
        <end position="366"/>
    </location>
</feature>
<dbReference type="Proteomes" id="UP001300604">
    <property type="component" value="Chromosome"/>
</dbReference>
<feature type="region of interest" description="Disordered" evidence="1">
    <location>
        <begin position="353"/>
        <end position="396"/>
    </location>
</feature>
<dbReference type="Pfam" id="PF02120">
    <property type="entry name" value="Flg_hook"/>
    <property type="match status" value="1"/>
</dbReference>
<evidence type="ECO:0000313" key="4">
    <source>
        <dbReference type="Proteomes" id="UP001300604"/>
    </source>
</evidence>
<feature type="region of interest" description="Disordered" evidence="1">
    <location>
        <begin position="1"/>
        <end position="30"/>
    </location>
</feature>
<feature type="compositionally biased region" description="Low complexity" evidence="1">
    <location>
        <begin position="355"/>
        <end position="396"/>
    </location>
</feature>
<feature type="compositionally biased region" description="Low complexity" evidence="1">
    <location>
        <begin position="168"/>
        <end position="182"/>
    </location>
</feature>
<protein>
    <submittedName>
        <fullName evidence="3">Flagellar hook-length control protein FliK</fullName>
    </submittedName>
</protein>
<reference evidence="3" key="1">
    <citation type="submission" date="2023-09" db="EMBL/GenBank/DDBJ databases">
        <authorList>
            <person name="Zeng C."/>
        </authorList>
    </citation>
    <scope>NUCLEOTIDE SEQUENCE</scope>
    <source>
        <strain evidence="3">ZCY20-5</strain>
    </source>
</reference>
<keyword evidence="3" id="KW-0969">Cilium</keyword>
<organism evidence="3 4">
    <name type="scientific">Caproicibacterium argilliputei</name>
    <dbReference type="NCBI Taxonomy" id="3030016"/>
    <lineage>
        <taxon>Bacteria</taxon>
        <taxon>Bacillati</taxon>
        <taxon>Bacillota</taxon>
        <taxon>Clostridia</taxon>
        <taxon>Eubacteriales</taxon>
        <taxon>Oscillospiraceae</taxon>
        <taxon>Caproicibacterium</taxon>
    </lineage>
</organism>
<gene>
    <name evidence="3" type="ORF">PXC00_08525</name>
</gene>
<feature type="region of interest" description="Disordered" evidence="1">
    <location>
        <begin position="168"/>
        <end position="189"/>
    </location>
</feature>
<evidence type="ECO:0000259" key="2">
    <source>
        <dbReference type="Pfam" id="PF02120"/>
    </source>
</evidence>
<dbReference type="Gene3D" id="3.30.750.140">
    <property type="match status" value="1"/>
</dbReference>
<feature type="compositionally biased region" description="Polar residues" evidence="1">
    <location>
        <begin position="17"/>
        <end position="30"/>
    </location>
</feature>